<dbReference type="InterPro" id="IPR003961">
    <property type="entry name" value="FN3_dom"/>
</dbReference>
<dbReference type="SMART" id="SM00060">
    <property type="entry name" value="FN3"/>
    <property type="match status" value="2"/>
</dbReference>
<dbReference type="SMART" id="SM00409">
    <property type="entry name" value="IG"/>
    <property type="match status" value="5"/>
</dbReference>
<dbReference type="PROSITE" id="PS50835">
    <property type="entry name" value="IG_LIKE"/>
    <property type="match status" value="5"/>
</dbReference>
<dbReference type="Pfam" id="PF13927">
    <property type="entry name" value="Ig_3"/>
    <property type="match status" value="1"/>
</dbReference>
<evidence type="ECO:0000256" key="4">
    <source>
        <dbReference type="ARBA" id="ARBA00022737"/>
    </source>
</evidence>
<comment type="subcellular location">
    <subcellularLocation>
        <location evidence="1">Membrane</location>
        <topology evidence="1">Single-pass membrane protein</topology>
    </subcellularLocation>
</comment>
<evidence type="ECO:0000256" key="11">
    <source>
        <dbReference type="SAM" id="Phobius"/>
    </source>
</evidence>
<feature type="chain" id="PRO_5009949572" evidence="12">
    <location>
        <begin position="23"/>
        <end position="861"/>
    </location>
</feature>
<feature type="domain" description="Ig-like" evidence="13">
    <location>
        <begin position="416"/>
        <end position="509"/>
    </location>
</feature>
<dbReference type="PROSITE" id="PS50853">
    <property type="entry name" value="FN3"/>
    <property type="match status" value="2"/>
</dbReference>
<dbReference type="HOGENOM" id="CLU_010961_2_0_1"/>
<dbReference type="InterPro" id="IPR013098">
    <property type="entry name" value="Ig_I-set"/>
</dbReference>
<dbReference type="EMBL" id="FN295954">
    <property type="protein sequence ID" value="CAX64461.1"/>
    <property type="molecule type" value="mRNA"/>
</dbReference>
<dbReference type="AlphaFoldDB" id="C0MQW2"/>
<feature type="domain" description="Ig-like" evidence="13">
    <location>
        <begin position="142"/>
        <end position="212"/>
    </location>
</feature>
<dbReference type="InterPro" id="IPR009138">
    <property type="entry name" value="Neural_cell_adh"/>
</dbReference>
<keyword evidence="6 11" id="KW-1133">Transmembrane helix</keyword>
<dbReference type="FunFam" id="2.60.40.10:FF:001889">
    <property type="entry name" value="fasciclin-2 isoform X2"/>
    <property type="match status" value="1"/>
</dbReference>
<feature type="domain" description="Ig-like" evidence="13">
    <location>
        <begin position="26"/>
        <end position="123"/>
    </location>
</feature>
<dbReference type="PANTHER" id="PTHR44170">
    <property type="entry name" value="PROTEIN SIDEKICK"/>
    <property type="match status" value="1"/>
</dbReference>
<keyword evidence="2 11" id="KW-0812">Transmembrane</keyword>
<evidence type="ECO:0000259" key="14">
    <source>
        <dbReference type="PROSITE" id="PS50853"/>
    </source>
</evidence>
<dbReference type="CDD" id="cd00063">
    <property type="entry name" value="FN3"/>
    <property type="match status" value="2"/>
</dbReference>
<dbReference type="Pfam" id="PF00047">
    <property type="entry name" value="ig"/>
    <property type="match status" value="1"/>
</dbReference>
<keyword evidence="4" id="KW-0677">Repeat</keyword>
<evidence type="ECO:0000313" key="15">
    <source>
        <dbReference type="EMBL" id="CAX64461.1"/>
    </source>
</evidence>
<organism evidence="15">
    <name type="scientific">Tribolium castaneum</name>
    <name type="common">Red flour beetle</name>
    <dbReference type="NCBI Taxonomy" id="7070"/>
    <lineage>
        <taxon>Eukaryota</taxon>
        <taxon>Metazoa</taxon>
        <taxon>Ecdysozoa</taxon>
        <taxon>Arthropoda</taxon>
        <taxon>Hexapoda</taxon>
        <taxon>Insecta</taxon>
        <taxon>Pterygota</taxon>
        <taxon>Neoptera</taxon>
        <taxon>Endopterygota</taxon>
        <taxon>Coleoptera</taxon>
        <taxon>Polyphaga</taxon>
        <taxon>Cucujiformia</taxon>
        <taxon>Tenebrionidae</taxon>
        <taxon>Tenebrionidae incertae sedis</taxon>
        <taxon>Tribolium</taxon>
    </lineage>
</organism>
<dbReference type="InterPro" id="IPR013151">
    <property type="entry name" value="Immunoglobulin_dom"/>
</dbReference>
<dbReference type="FunFam" id="2.60.40.10:FF:001853">
    <property type="entry name" value="fasciclin-2 isoform X5"/>
    <property type="match status" value="1"/>
</dbReference>
<keyword evidence="10" id="KW-0393">Immunoglobulin domain</keyword>
<protein>
    <submittedName>
        <fullName evidence="15">Fasciclin-2</fullName>
    </submittedName>
</protein>
<evidence type="ECO:0000256" key="6">
    <source>
        <dbReference type="ARBA" id="ARBA00022989"/>
    </source>
</evidence>
<dbReference type="GeneID" id="664545"/>
<keyword evidence="7 11" id="KW-0472">Membrane</keyword>
<evidence type="ECO:0000256" key="9">
    <source>
        <dbReference type="ARBA" id="ARBA00023180"/>
    </source>
</evidence>
<feature type="signal peptide" evidence="12">
    <location>
        <begin position="1"/>
        <end position="22"/>
    </location>
</feature>
<feature type="non-terminal residue" evidence="15">
    <location>
        <position position="861"/>
    </location>
</feature>
<feature type="domain" description="Fibronectin type-III" evidence="14">
    <location>
        <begin position="628"/>
        <end position="734"/>
    </location>
</feature>
<dbReference type="GO" id="GO:0005886">
    <property type="term" value="C:plasma membrane"/>
    <property type="evidence" value="ECO:0007669"/>
    <property type="project" value="UniProtKB-ARBA"/>
</dbReference>
<keyword evidence="8" id="KW-1015">Disulfide bond</keyword>
<dbReference type="GO" id="GO:0009653">
    <property type="term" value="P:anatomical structure morphogenesis"/>
    <property type="evidence" value="ECO:0007669"/>
    <property type="project" value="UniProtKB-ARBA"/>
</dbReference>
<dbReference type="OrthoDB" id="10056271at2759"/>
<dbReference type="SUPFAM" id="SSF48726">
    <property type="entry name" value="Immunoglobulin"/>
    <property type="match status" value="5"/>
</dbReference>
<dbReference type="InterPro" id="IPR003598">
    <property type="entry name" value="Ig_sub2"/>
</dbReference>
<dbReference type="CDD" id="cd00096">
    <property type="entry name" value="Ig"/>
    <property type="match status" value="1"/>
</dbReference>
<evidence type="ECO:0000256" key="12">
    <source>
        <dbReference type="SAM" id="SignalP"/>
    </source>
</evidence>
<dbReference type="GO" id="GO:0007155">
    <property type="term" value="P:cell adhesion"/>
    <property type="evidence" value="ECO:0007669"/>
    <property type="project" value="UniProtKB-KW"/>
</dbReference>
<evidence type="ECO:0000256" key="7">
    <source>
        <dbReference type="ARBA" id="ARBA00023136"/>
    </source>
</evidence>
<evidence type="ECO:0000256" key="2">
    <source>
        <dbReference type="ARBA" id="ARBA00022692"/>
    </source>
</evidence>
<keyword evidence="5" id="KW-0130">Cell adhesion</keyword>
<dbReference type="PANTHER" id="PTHR44170:SF6">
    <property type="entry name" value="CONTACTIN"/>
    <property type="match status" value="1"/>
</dbReference>
<dbReference type="CTD" id="31364"/>
<dbReference type="Pfam" id="PF07679">
    <property type="entry name" value="I-set"/>
    <property type="match status" value="2"/>
</dbReference>
<dbReference type="FunFam" id="2.60.40.10:FF:000107">
    <property type="entry name" value="Myosin, light chain kinase a"/>
    <property type="match status" value="1"/>
</dbReference>
<dbReference type="InterPro" id="IPR013783">
    <property type="entry name" value="Ig-like_fold"/>
</dbReference>
<feature type="domain" description="Ig-like" evidence="13">
    <location>
        <begin position="311"/>
        <end position="411"/>
    </location>
</feature>
<evidence type="ECO:0000256" key="3">
    <source>
        <dbReference type="ARBA" id="ARBA00022729"/>
    </source>
</evidence>
<evidence type="ECO:0000256" key="5">
    <source>
        <dbReference type="ARBA" id="ARBA00022889"/>
    </source>
</evidence>
<dbReference type="InterPro" id="IPR036116">
    <property type="entry name" value="FN3_sf"/>
</dbReference>
<proteinExistence type="evidence at transcript level"/>
<dbReference type="SUPFAM" id="SSF49265">
    <property type="entry name" value="Fibronectin type III"/>
    <property type="match status" value="1"/>
</dbReference>
<reference evidence="15" key="1">
    <citation type="submission" date="2009-03" db="EMBL/GenBank/DDBJ databases">
        <title>Evolution of the head in annelids and arthropods (in prep).</title>
        <authorList>
            <person name="Steinmetz P.R.H."/>
            <person name="Posnien N."/>
            <person name="Urbach R."/>
            <person name="Eriksson J."/>
            <person name="Kostyuchenko R."/>
            <person name="Brena C."/>
            <person name="Akam M."/>
            <person name="Bucher G."/>
            <person name="Arendt D."/>
        </authorList>
    </citation>
    <scope>NUCLEOTIDE SEQUENCE</scope>
    <source>
        <strain evidence="15">San Bernadino</strain>
    </source>
</reference>
<evidence type="ECO:0000256" key="10">
    <source>
        <dbReference type="ARBA" id="ARBA00023319"/>
    </source>
</evidence>
<feature type="domain" description="Fibronectin type-III" evidence="14">
    <location>
        <begin position="513"/>
        <end position="611"/>
    </location>
</feature>
<accession>C0MQW2</accession>
<evidence type="ECO:0000256" key="1">
    <source>
        <dbReference type="ARBA" id="ARBA00004167"/>
    </source>
</evidence>
<dbReference type="GO" id="GO:0030154">
    <property type="term" value="P:cell differentiation"/>
    <property type="evidence" value="ECO:0007669"/>
    <property type="project" value="UniProtKB-ARBA"/>
</dbReference>
<dbReference type="InterPro" id="IPR036179">
    <property type="entry name" value="Ig-like_dom_sf"/>
</dbReference>
<evidence type="ECO:0000256" key="8">
    <source>
        <dbReference type="ARBA" id="ARBA00023157"/>
    </source>
</evidence>
<name>C0MQW2_TRICA</name>
<gene>
    <name evidence="15" type="primary">fas-2</name>
</gene>
<feature type="non-terminal residue" evidence="15">
    <location>
        <position position="1"/>
    </location>
</feature>
<dbReference type="InterPro" id="IPR003599">
    <property type="entry name" value="Ig_sub"/>
</dbReference>
<sequence>MDFRNVTAFFIHCPLIVPAALADRQPQLTIQPSTPVVSKEVGGKLALTCAPDVEESSLISQLEWRDSKNRRIESTNNGKKTFSQSNGRDLILFFQELQERDAGNYTCVANYGSETLKSTVVVNTYVDITFVNAPESQYPKVGEDYLVRCKVHGNPTPIVEWSKKDNKIESNEKYVIQSDGLLIKNPTEADDGSYTCRAYAVSTGGFKERVIKLEVIIPPVIKDMEPVSVIEGEQAWTKCEATGKPPPTYSWIKQRNSQDLSKSDRFTVKQTTGNLLISKVEFNDDDFYKCTAENKAGRAEKTVKINVLVKPKIFELLNVTAPVHQETKIICKARGRPTPKVYFRKVSDKEHPFRVGQQRDPRIILEEQMFEKTGETFGTLIISNLNRSDDGLYECIAENSAGTGYKNGHITVEFPPTFERTKLLEPIAWTWLNHPGNLTCIPEAIPNATVVWKHNGYIINPGNPPFKIQGFGPTSHLIVDAFNDPRFYGEYECLATNKLGKATHSITLKEAQVPANVDKVQIQTLTATTIKFNIVPPQYFDTLPIRSFTVQYKPEGEIGWSRARNRTWSFRAPYILENLVPEVTYNFRFAAANDVGFGPWTNAPTVTMPRRSEPAEPKIYVPNHILDNSSNRQDVVAVSPYADHFELRWQVPNDNGDPIDVYLIRYCVITKINGEWRDSDCSEEIQQTFKSTTYDLNSLKPDTFYKIELRAHNSIGSSSPAQIKVKTARGIDPAVPYNEPSVTNFAIIGIVVGAVILVLILVDLICFCVNRAGILAFICDRNRSKHHEEDPKLGSYKAAPAHPNSLNLPLPVKLAPSPMEEEREPLKDAHMNGGEKTMSVEFDGKHVYSKSGEIIGKHSAV</sequence>
<keyword evidence="3 12" id="KW-0732">Signal</keyword>
<feature type="domain" description="Ig-like" evidence="13">
    <location>
        <begin position="218"/>
        <end position="306"/>
    </location>
</feature>
<keyword evidence="9" id="KW-0325">Glycoprotein</keyword>
<dbReference type="SMART" id="SM00408">
    <property type="entry name" value="IGc2"/>
    <property type="match status" value="5"/>
</dbReference>
<dbReference type="Gene3D" id="2.60.40.10">
    <property type="entry name" value="Immunoglobulins"/>
    <property type="match status" value="7"/>
</dbReference>
<dbReference type="InterPro" id="IPR007110">
    <property type="entry name" value="Ig-like_dom"/>
</dbReference>
<dbReference type="PRINTS" id="PR01838">
    <property type="entry name" value="NCAMFAMILY"/>
</dbReference>
<feature type="transmembrane region" description="Helical" evidence="11">
    <location>
        <begin position="745"/>
        <end position="778"/>
    </location>
</feature>
<dbReference type="Pfam" id="PF00041">
    <property type="entry name" value="fn3"/>
    <property type="match status" value="2"/>
</dbReference>
<evidence type="ECO:0000259" key="13">
    <source>
        <dbReference type="PROSITE" id="PS50835"/>
    </source>
</evidence>